<evidence type="ECO:0000313" key="10">
    <source>
        <dbReference type="Proteomes" id="UP000788993"/>
    </source>
</evidence>
<dbReference type="FunFam" id="1.20.1250.20:FF:000065">
    <property type="entry name" value="Putative MFS pantothenate transporter"/>
    <property type="match status" value="1"/>
</dbReference>
<feature type="transmembrane region" description="Helical" evidence="8">
    <location>
        <begin position="334"/>
        <end position="354"/>
    </location>
</feature>
<evidence type="ECO:0000256" key="1">
    <source>
        <dbReference type="ARBA" id="ARBA00004651"/>
    </source>
</evidence>
<evidence type="ECO:0000256" key="7">
    <source>
        <dbReference type="ARBA" id="ARBA00037968"/>
    </source>
</evidence>
<sequence length="508" mass="57992">MSIKKDEFVTTSEFDSTSSQKIDLSIDKPVSRKDRFLSLIWDGYKKDPREQRFLLKLDFFLMSSSMLGYFIKTLNQSNVTTAYVNGMKEYYTMDKNQYNYMITLWTVGYTVGAIPSNIILHRVSARYYLGGLELIWSALTLLMVACGPERINGIYGLRFLMGFLEAGYFPGLEYLLGSWYSPSELSKRSSYFACSGIAASMVSGPLQEAILRGFSKSKLQPFKWMFVFDAVISVPVGLYTMFVDPNTPSTTTAFYLNETDKQVAVERRRQVKAELKTRHRYSWARLKEFFGTWHIYVFPVLFLCYNNTCAAISQPTFTTWMKQDLKLPSSQYNTYPSILYGAGIGVTLVFSHVHDYFGGTYNYVLVGLYFVLMIIGSSMLAAWDIARPAHWAAYFIVGMPTAWGQPQIFSWVNRLLFGNDMKRNFTVVCTNTLAYVTAAWVPILVWNAEDAPRYPIGFRYNAGLASLGLVMTITAWFLTRRDTKKKALLETQQDEVEATTHFVSSTSF</sequence>
<dbReference type="SUPFAM" id="SSF103473">
    <property type="entry name" value="MFS general substrate transporter"/>
    <property type="match status" value="1"/>
</dbReference>
<feature type="transmembrane region" description="Helical" evidence="8">
    <location>
        <begin position="98"/>
        <end position="120"/>
    </location>
</feature>
<dbReference type="FunFam" id="1.20.1250.20:FF:000386">
    <property type="entry name" value="MFS general substrate transporter"/>
    <property type="match status" value="1"/>
</dbReference>
<evidence type="ECO:0000256" key="3">
    <source>
        <dbReference type="ARBA" id="ARBA00022475"/>
    </source>
</evidence>
<dbReference type="Gene3D" id="1.20.1250.20">
    <property type="entry name" value="MFS general substrate transporter like domains"/>
    <property type="match status" value="2"/>
</dbReference>
<keyword evidence="10" id="KW-1185">Reference proteome</keyword>
<evidence type="ECO:0000256" key="8">
    <source>
        <dbReference type="SAM" id="Phobius"/>
    </source>
</evidence>
<evidence type="ECO:0008006" key="11">
    <source>
        <dbReference type="Google" id="ProtNLM"/>
    </source>
</evidence>
<dbReference type="GO" id="GO:0005886">
    <property type="term" value="C:plasma membrane"/>
    <property type="evidence" value="ECO:0007669"/>
    <property type="project" value="UniProtKB-SubCell"/>
</dbReference>
<feature type="transmembrane region" description="Helical" evidence="8">
    <location>
        <begin position="127"/>
        <end position="145"/>
    </location>
</feature>
<evidence type="ECO:0000256" key="4">
    <source>
        <dbReference type="ARBA" id="ARBA00022692"/>
    </source>
</evidence>
<feature type="transmembrane region" description="Helical" evidence="8">
    <location>
        <begin position="157"/>
        <end position="180"/>
    </location>
</feature>
<comment type="caution">
    <text evidence="9">The sequence shown here is derived from an EMBL/GenBank/DDBJ whole genome shotgun (WGS) entry which is preliminary data.</text>
</comment>
<protein>
    <recommendedName>
        <fullName evidence="11">Major facilitator superfamily (MFS) profile domain-containing protein</fullName>
    </recommendedName>
</protein>
<dbReference type="AlphaFoldDB" id="A0A9P8PR51"/>
<dbReference type="PANTHER" id="PTHR43791">
    <property type="entry name" value="PERMEASE-RELATED"/>
    <property type="match status" value="1"/>
</dbReference>
<dbReference type="Proteomes" id="UP000788993">
    <property type="component" value="Unassembled WGS sequence"/>
</dbReference>
<evidence type="ECO:0000256" key="6">
    <source>
        <dbReference type="ARBA" id="ARBA00023136"/>
    </source>
</evidence>
<keyword evidence="3" id="KW-1003">Cell membrane</keyword>
<feature type="transmembrane region" description="Helical" evidence="8">
    <location>
        <begin position="424"/>
        <end position="446"/>
    </location>
</feature>
<dbReference type="InterPro" id="IPR036259">
    <property type="entry name" value="MFS_trans_sf"/>
</dbReference>
<dbReference type="PANTHER" id="PTHR43791:SF39">
    <property type="entry name" value="TRANSPORTER LIZ1_SEO1, PUTATIVE (AFU_ORTHOLOGUE AFUA_3G00980)-RELATED"/>
    <property type="match status" value="1"/>
</dbReference>
<accession>A0A9P8PR51</accession>
<dbReference type="Pfam" id="PF07690">
    <property type="entry name" value="MFS_1"/>
    <property type="match status" value="1"/>
</dbReference>
<feature type="transmembrane region" description="Helical" evidence="8">
    <location>
        <begin position="458"/>
        <end position="478"/>
    </location>
</feature>
<evidence type="ECO:0000256" key="5">
    <source>
        <dbReference type="ARBA" id="ARBA00022989"/>
    </source>
</evidence>
<dbReference type="InterPro" id="IPR011701">
    <property type="entry name" value="MFS"/>
</dbReference>
<proteinExistence type="inferred from homology"/>
<keyword evidence="5 8" id="KW-1133">Transmembrane helix</keyword>
<keyword evidence="2" id="KW-0813">Transport</keyword>
<comment type="similarity">
    <text evidence="7">Belongs to the major facilitator superfamily. Allantoate permease family.</text>
</comment>
<feature type="transmembrane region" description="Helical" evidence="8">
    <location>
        <begin position="222"/>
        <end position="242"/>
    </location>
</feature>
<keyword evidence="4 8" id="KW-0812">Transmembrane</keyword>
<dbReference type="EMBL" id="JAEUBD010000146">
    <property type="protein sequence ID" value="KAH3676567.1"/>
    <property type="molecule type" value="Genomic_DNA"/>
</dbReference>
<reference evidence="9" key="2">
    <citation type="submission" date="2021-01" db="EMBL/GenBank/DDBJ databases">
        <authorList>
            <person name="Schikora-Tamarit M.A."/>
        </authorList>
    </citation>
    <scope>NUCLEOTIDE SEQUENCE</scope>
    <source>
        <strain evidence="9">NCAIM Y.01608</strain>
    </source>
</reference>
<reference evidence="9" key="1">
    <citation type="journal article" date="2021" name="Open Biol.">
        <title>Shared evolutionary footprints suggest mitochondrial oxidative damage underlies multiple complex I losses in fungi.</title>
        <authorList>
            <person name="Schikora-Tamarit M.A."/>
            <person name="Marcet-Houben M."/>
            <person name="Nosek J."/>
            <person name="Gabaldon T."/>
        </authorList>
    </citation>
    <scope>NUCLEOTIDE SEQUENCE</scope>
    <source>
        <strain evidence="9">NCAIM Y.01608</strain>
    </source>
</reference>
<feature type="transmembrane region" description="Helical" evidence="8">
    <location>
        <begin position="293"/>
        <end position="313"/>
    </location>
</feature>
<evidence type="ECO:0000256" key="2">
    <source>
        <dbReference type="ARBA" id="ARBA00022448"/>
    </source>
</evidence>
<evidence type="ECO:0000313" key="9">
    <source>
        <dbReference type="EMBL" id="KAH3676567.1"/>
    </source>
</evidence>
<gene>
    <name evidence="9" type="ORF">OGATHE_001056</name>
</gene>
<comment type="subcellular location">
    <subcellularLocation>
        <location evidence="1">Cell membrane</location>
        <topology evidence="1">Multi-pass membrane protein</topology>
    </subcellularLocation>
</comment>
<organism evidence="9 10">
    <name type="scientific">Ogataea polymorpha</name>
    <dbReference type="NCBI Taxonomy" id="460523"/>
    <lineage>
        <taxon>Eukaryota</taxon>
        <taxon>Fungi</taxon>
        <taxon>Dikarya</taxon>
        <taxon>Ascomycota</taxon>
        <taxon>Saccharomycotina</taxon>
        <taxon>Pichiomycetes</taxon>
        <taxon>Pichiales</taxon>
        <taxon>Pichiaceae</taxon>
        <taxon>Ogataea</taxon>
    </lineage>
</organism>
<dbReference type="GO" id="GO:0022857">
    <property type="term" value="F:transmembrane transporter activity"/>
    <property type="evidence" value="ECO:0007669"/>
    <property type="project" value="InterPro"/>
</dbReference>
<keyword evidence="6 8" id="KW-0472">Membrane</keyword>
<feature type="transmembrane region" description="Helical" evidence="8">
    <location>
        <begin position="360"/>
        <end position="383"/>
    </location>
</feature>
<name>A0A9P8PR51_9ASCO</name>